<protein>
    <submittedName>
        <fullName evidence="8">Major facilitator superfamily (MFS) profile domain-containing protein</fullName>
    </submittedName>
</protein>
<dbReference type="Proteomes" id="UP000887575">
    <property type="component" value="Unassembled WGS sequence"/>
</dbReference>
<feature type="transmembrane region" description="Helical" evidence="5">
    <location>
        <begin position="375"/>
        <end position="396"/>
    </location>
</feature>
<evidence type="ECO:0000313" key="8">
    <source>
        <dbReference type="WBParaSite" id="MBELARI_LOCUS16516"/>
    </source>
</evidence>
<dbReference type="Gene3D" id="1.20.1250.20">
    <property type="entry name" value="MFS general substrate transporter like domains"/>
    <property type="match status" value="2"/>
</dbReference>
<feature type="transmembrane region" description="Helical" evidence="5">
    <location>
        <begin position="180"/>
        <end position="206"/>
    </location>
</feature>
<feature type="transmembrane region" description="Helical" evidence="5">
    <location>
        <begin position="349"/>
        <end position="368"/>
    </location>
</feature>
<dbReference type="InterPro" id="IPR020846">
    <property type="entry name" value="MFS_dom"/>
</dbReference>
<keyword evidence="2 5" id="KW-0812">Transmembrane</keyword>
<evidence type="ECO:0000256" key="5">
    <source>
        <dbReference type="SAM" id="Phobius"/>
    </source>
</evidence>
<dbReference type="AlphaFoldDB" id="A0AAF3EQY7"/>
<reference evidence="8" key="1">
    <citation type="submission" date="2024-02" db="UniProtKB">
        <authorList>
            <consortium name="WormBaseParasite"/>
        </authorList>
    </citation>
    <scope>IDENTIFICATION</scope>
</reference>
<dbReference type="PROSITE" id="PS50850">
    <property type="entry name" value="MFS"/>
    <property type="match status" value="1"/>
</dbReference>
<feature type="transmembrane region" description="Helical" evidence="5">
    <location>
        <begin position="143"/>
        <end position="168"/>
    </location>
</feature>
<feature type="transmembrane region" description="Helical" evidence="5">
    <location>
        <begin position="90"/>
        <end position="111"/>
    </location>
</feature>
<evidence type="ECO:0000259" key="6">
    <source>
        <dbReference type="PROSITE" id="PS50850"/>
    </source>
</evidence>
<evidence type="ECO:0000256" key="4">
    <source>
        <dbReference type="ARBA" id="ARBA00023136"/>
    </source>
</evidence>
<dbReference type="PANTHER" id="PTHR11662:SF405">
    <property type="entry name" value="PROTEIN CBG12249"/>
    <property type="match status" value="1"/>
</dbReference>
<dbReference type="SUPFAM" id="SSF103473">
    <property type="entry name" value="MFS general substrate transporter"/>
    <property type="match status" value="1"/>
</dbReference>
<feature type="domain" description="Major facilitator superfamily (MFS) profile" evidence="6">
    <location>
        <begin position="9"/>
        <end position="485"/>
    </location>
</feature>
<accession>A0AAF3EQY7</accession>
<keyword evidence="4 5" id="KW-0472">Membrane</keyword>
<dbReference type="FunFam" id="1.20.1250.20:FF:000941">
    <property type="entry name" value="Uncharacterized protein"/>
    <property type="match status" value="1"/>
</dbReference>
<dbReference type="Pfam" id="PF07690">
    <property type="entry name" value="MFS_1"/>
    <property type="match status" value="1"/>
</dbReference>
<comment type="subcellular location">
    <subcellularLocation>
        <location evidence="1">Membrane</location>
        <topology evidence="1">Multi-pass membrane protein</topology>
    </subcellularLocation>
</comment>
<dbReference type="InterPro" id="IPR011701">
    <property type="entry name" value="MFS"/>
</dbReference>
<evidence type="ECO:0000256" key="1">
    <source>
        <dbReference type="ARBA" id="ARBA00004141"/>
    </source>
</evidence>
<dbReference type="WBParaSite" id="MBELARI_LOCUS16516">
    <property type="protein sequence ID" value="MBELARI_LOCUS16516"/>
    <property type="gene ID" value="MBELARI_LOCUS16516"/>
</dbReference>
<dbReference type="InterPro" id="IPR036259">
    <property type="entry name" value="MFS_trans_sf"/>
</dbReference>
<evidence type="ECO:0000313" key="7">
    <source>
        <dbReference type="Proteomes" id="UP000887575"/>
    </source>
</evidence>
<keyword evidence="7" id="KW-1185">Reference proteome</keyword>
<evidence type="ECO:0000256" key="2">
    <source>
        <dbReference type="ARBA" id="ARBA00022692"/>
    </source>
</evidence>
<dbReference type="GO" id="GO:0022857">
    <property type="term" value="F:transmembrane transporter activity"/>
    <property type="evidence" value="ECO:0007669"/>
    <property type="project" value="InterPro"/>
</dbReference>
<dbReference type="PANTHER" id="PTHR11662">
    <property type="entry name" value="SOLUTE CARRIER FAMILY 17"/>
    <property type="match status" value="1"/>
</dbReference>
<dbReference type="InterPro" id="IPR050382">
    <property type="entry name" value="MFS_Na/Anion_cotransporter"/>
</dbReference>
<organism evidence="7 8">
    <name type="scientific">Mesorhabditis belari</name>
    <dbReference type="NCBI Taxonomy" id="2138241"/>
    <lineage>
        <taxon>Eukaryota</taxon>
        <taxon>Metazoa</taxon>
        <taxon>Ecdysozoa</taxon>
        <taxon>Nematoda</taxon>
        <taxon>Chromadorea</taxon>
        <taxon>Rhabditida</taxon>
        <taxon>Rhabditina</taxon>
        <taxon>Rhabditomorpha</taxon>
        <taxon>Rhabditoidea</taxon>
        <taxon>Rhabditidae</taxon>
        <taxon>Mesorhabditinae</taxon>
        <taxon>Mesorhabditis</taxon>
    </lineage>
</organism>
<dbReference type="GO" id="GO:0006820">
    <property type="term" value="P:monoatomic anion transport"/>
    <property type="evidence" value="ECO:0007669"/>
    <property type="project" value="TreeGrafter"/>
</dbReference>
<feature type="transmembrane region" description="Helical" evidence="5">
    <location>
        <begin position="118"/>
        <end position="137"/>
    </location>
</feature>
<evidence type="ECO:0000256" key="3">
    <source>
        <dbReference type="ARBA" id="ARBA00022989"/>
    </source>
</evidence>
<feature type="transmembrane region" description="Helical" evidence="5">
    <location>
        <begin position="12"/>
        <end position="28"/>
    </location>
</feature>
<dbReference type="GO" id="GO:0016020">
    <property type="term" value="C:membrane"/>
    <property type="evidence" value="ECO:0007669"/>
    <property type="project" value="UniProtKB-SubCell"/>
</dbReference>
<keyword evidence="3 5" id="KW-1133">Transmembrane helix</keyword>
<sequence length="485" mass="53864">MEESPLFSLKSFRLRFGFLLTFGLWAVWSMRLNLNMAIPCMVNSTLTSGKTKSFRNETNQIPLECQRASNEPGISIGYDGTLEWSPPEQAMLFSSTFYGAFVTIFFSGYLADRFGAKILLLAASMIFVVISYLSPLIANHSFFAFFISRLIMGLAEGFMFPCLNSLAARWFPTNEKSTMAAIYTSGIQIASGFSSLISSFLCLSIFGWPSIFYFFAITGTIWCICCLIFISNSPLENRFVPENERKFLEVYTKSTKTISKTDSMPWREILTSKEVFACTFCNLSCNFISNLLQSFLPLYLKEVLLLPMSQNGLYTMVPFCSQLLSKNTMGPFSDYLKRKGYNRTRLGKIFQTISGFGSAIAVILLSIVPSCERPYLAIPCLMAYGLTFSCLVPGYFTSVISIAGPYTGTITSLGSILGTIGNLAGPLLLALMNYLEIENKWTICLCASALVQMIGGVIFSMWGTADVLPWAKEVEKTPKAIDSMS</sequence>
<proteinExistence type="predicted"/>
<feature type="transmembrane region" description="Helical" evidence="5">
    <location>
        <begin position="442"/>
        <end position="462"/>
    </location>
</feature>
<name>A0AAF3EQY7_9BILA</name>
<feature type="transmembrane region" description="Helical" evidence="5">
    <location>
        <begin position="212"/>
        <end position="230"/>
    </location>
</feature>
<dbReference type="FunFam" id="1.20.1250.20:FF:000355">
    <property type="entry name" value="SLC (SoLute Carrier) homolog"/>
    <property type="match status" value="1"/>
</dbReference>
<feature type="transmembrane region" description="Helical" evidence="5">
    <location>
        <begin position="416"/>
        <end position="435"/>
    </location>
</feature>